<keyword evidence="5" id="KW-0503">Monooxygenase</keyword>
<dbReference type="GO" id="GO:0005506">
    <property type="term" value="F:iron ion binding"/>
    <property type="evidence" value="ECO:0007669"/>
    <property type="project" value="InterPro"/>
</dbReference>
<dbReference type="InterPro" id="IPR001128">
    <property type="entry name" value="Cyt_P450"/>
</dbReference>
<gene>
    <name evidence="6" type="ORF">PENTCL1PPCAC_27807</name>
</gene>
<comment type="similarity">
    <text evidence="2">Belongs to the cytochrome P450 family.</text>
</comment>
<evidence type="ECO:0000313" key="6">
    <source>
        <dbReference type="EMBL" id="GMT05633.1"/>
    </source>
</evidence>
<name>A0AAV5UH47_9BILA</name>
<dbReference type="Pfam" id="PF00067">
    <property type="entry name" value="p450"/>
    <property type="match status" value="1"/>
</dbReference>
<dbReference type="Proteomes" id="UP001432027">
    <property type="component" value="Unassembled WGS sequence"/>
</dbReference>
<keyword evidence="7" id="KW-1185">Reference proteome</keyword>
<comment type="caution">
    <text evidence="6">The sequence shown here is derived from an EMBL/GenBank/DDBJ whole genome shotgun (WGS) entry which is preliminary data.</text>
</comment>
<evidence type="ECO:0000256" key="2">
    <source>
        <dbReference type="ARBA" id="ARBA00010617"/>
    </source>
</evidence>
<proteinExistence type="inferred from homology"/>
<dbReference type="EMBL" id="BTSX01000006">
    <property type="protein sequence ID" value="GMT05633.1"/>
    <property type="molecule type" value="Genomic_DNA"/>
</dbReference>
<organism evidence="6 7">
    <name type="scientific">Pristionchus entomophagus</name>
    <dbReference type="NCBI Taxonomy" id="358040"/>
    <lineage>
        <taxon>Eukaryota</taxon>
        <taxon>Metazoa</taxon>
        <taxon>Ecdysozoa</taxon>
        <taxon>Nematoda</taxon>
        <taxon>Chromadorea</taxon>
        <taxon>Rhabditida</taxon>
        <taxon>Rhabditina</taxon>
        <taxon>Diplogasteromorpha</taxon>
        <taxon>Diplogasteroidea</taxon>
        <taxon>Neodiplogasteridae</taxon>
        <taxon>Pristionchus</taxon>
    </lineage>
</organism>
<evidence type="ECO:0008006" key="8">
    <source>
        <dbReference type="Google" id="ProtNLM"/>
    </source>
</evidence>
<feature type="non-terminal residue" evidence="6">
    <location>
        <position position="1"/>
    </location>
</feature>
<protein>
    <recommendedName>
        <fullName evidence="8">Cytochrome P450</fullName>
    </recommendedName>
</protein>
<keyword evidence="3" id="KW-0479">Metal-binding</keyword>
<keyword evidence="5" id="KW-0560">Oxidoreductase</keyword>
<comment type="cofactor">
    <cofactor evidence="1">
        <name>heme</name>
        <dbReference type="ChEBI" id="CHEBI:30413"/>
    </cofactor>
</comment>
<evidence type="ECO:0000256" key="1">
    <source>
        <dbReference type="ARBA" id="ARBA00001971"/>
    </source>
</evidence>
<evidence type="ECO:0000256" key="4">
    <source>
        <dbReference type="ARBA" id="ARBA00023004"/>
    </source>
</evidence>
<dbReference type="AlphaFoldDB" id="A0AAV5UH47"/>
<keyword evidence="4" id="KW-0408">Iron</keyword>
<evidence type="ECO:0000256" key="3">
    <source>
        <dbReference type="ARBA" id="ARBA00022617"/>
    </source>
</evidence>
<sequence length="173" mass="20433">KSRRRMLTPTFHFAMLDGYVEKMDKHAQVLVDVLKDKVGQELDIFPYVKRCALDIICDTAMGTELDSQHDPNHPYVRAVGQFNELAREHSLTWYYWLPIVWYFTKRTEETRLLDILTGFTKKVIADRISKHQSGELQFEDKKGKRKAFLDMLIEMKKENSLTDDDIREEVDTF</sequence>
<dbReference type="InterPro" id="IPR050196">
    <property type="entry name" value="Cytochrome_P450_Monoox"/>
</dbReference>
<keyword evidence="3" id="KW-0349">Heme</keyword>
<dbReference type="SUPFAM" id="SSF48264">
    <property type="entry name" value="Cytochrome P450"/>
    <property type="match status" value="1"/>
</dbReference>
<dbReference type="GO" id="GO:0004497">
    <property type="term" value="F:monooxygenase activity"/>
    <property type="evidence" value="ECO:0007669"/>
    <property type="project" value="UniProtKB-KW"/>
</dbReference>
<dbReference type="PANTHER" id="PTHR24291">
    <property type="entry name" value="CYTOCHROME P450 FAMILY 4"/>
    <property type="match status" value="1"/>
</dbReference>
<reference evidence="6" key="1">
    <citation type="submission" date="2023-10" db="EMBL/GenBank/DDBJ databases">
        <title>Genome assembly of Pristionchus species.</title>
        <authorList>
            <person name="Yoshida K."/>
            <person name="Sommer R.J."/>
        </authorList>
    </citation>
    <scope>NUCLEOTIDE SEQUENCE</scope>
    <source>
        <strain evidence="6">RS0144</strain>
    </source>
</reference>
<dbReference type="GO" id="GO:0016705">
    <property type="term" value="F:oxidoreductase activity, acting on paired donors, with incorporation or reduction of molecular oxygen"/>
    <property type="evidence" value="ECO:0007669"/>
    <property type="project" value="InterPro"/>
</dbReference>
<accession>A0AAV5UH47</accession>
<feature type="non-terminal residue" evidence="6">
    <location>
        <position position="173"/>
    </location>
</feature>
<dbReference type="GO" id="GO:0020037">
    <property type="term" value="F:heme binding"/>
    <property type="evidence" value="ECO:0007669"/>
    <property type="project" value="InterPro"/>
</dbReference>
<evidence type="ECO:0000256" key="5">
    <source>
        <dbReference type="ARBA" id="ARBA00023033"/>
    </source>
</evidence>
<dbReference type="Gene3D" id="1.10.630.10">
    <property type="entry name" value="Cytochrome P450"/>
    <property type="match status" value="1"/>
</dbReference>
<evidence type="ECO:0000313" key="7">
    <source>
        <dbReference type="Proteomes" id="UP001432027"/>
    </source>
</evidence>
<dbReference type="PANTHER" id="PTHR24291:SF130">
    <property type="entry name" value="CYTOCHROME P450 FAMILY"/>
    <property type="match status" value="1"/>
</dbReference>
<dbReference type="InterPro" id="IPR036396">
    <property type="entry name" value="Cyt_P450_sf"/>
</dbReference>